<evidence type="ECO:0000313" key="7">
    <source>
        <dbReference type="Proteomes" id="UP000503540"/>
    </source>
</evidence>
<proteinExistence type="predicted"/>
<dbReference type="InterPro" id="IPR044094">
    <property type="entry name" value="AtsA-like_MBL-fold"/>
</dbReference>
<evidence type="ECO:0000256" key="3">
    <source>
        <dbReference type="ARBA" id="ARBA00022801"/>
    </source>
</evidence>
<dbReference type="SUPFAM" id="SSF56281">
    <property type="entry name" value="Metallo-hydrolase/oxidoreductase"/>
    <property type="match status" value="1"/>
</dbReference>
<dbReference type="RefSeq" id="WP_167477211.1">
    <property type="nucleotide sequence ID" value="NZ_CP046172.1"/>
</dbReference>
<dbReference type="Gene3D" id="3.60.15.10">
    <property type="entry name" value="Ribonuclease Z/Hydroxyacylglutathione hydrolase-like"/>
    <property type="match status" value="1"/>
</dbReference>
<protein>
    <submittedName>
        <fullName evidence="6">MBL fold metallo-hydrolase</fullName>
    </submittedName>
</protein>
<dbReference type="Pfam" id="PF12706">
    <property type="entry name" value="Lactamase_B_2"/>
    <property type="match status" value="1"/>
</dbReference>
<evidence type="ECO:0000259" key="5">
    <source>
        <dbReference type="Pfam" id="PF12706"/>
    </source>
</evidence>
<evidence type="ECO:0000313" key="6">
    <source>
        <dbReference type="EMBL" id="QIS14876.1"/>
    </source>
</evidence>
<dbReference type="InterPro" id="IPR036866">
    <property type="entry name" value="RibonucZ/Hydroxyglut_hydro"/>
</dbReference>
<feature type="domain" description="Metallo-beta-lactamase" evidence="5">
    <location>
        <begin position="221"/>
        <end position="319"/>
    </location>
</feature>
<dbReference type="CDD" id="cd07719">
    <property type="entry name" value="arylsulfatase_AtsA-like_MBL-fold"/>
    <property type="match status" value="1"/>
</dbReference>
<organism evidence="6 7">
    <name type="scientific">Nocardia arthritidis</name>
    <dbReference type="NCBI Taxonomy" id="228602"/>
    <lineage>
        <taxon>Bacteria</taxon>
        <taxon>Bacillati</taxon>
        <taxon>Actinomycetota</taxon>
        <taxon>Actinomycetes</taxon>
        <taxon>Mycobacteriales</taxon>
        <taxon>Nocardiaceae</taxon>
        <taxon>Nocardia</taxon>
    </lineage>
</organism>
<dbReference type="InterPro" id="IPR001279">
    <property type="entry name" value="Metallo-B-lactamas"/>
</dbReference>
<reference evidence="6 7" key="1">
    <citation type="journal article" date="2019" name="ACS Chem. Biol.">
        <title>Identification and Mobilization of a Cryptic Antibiotic Biosynthesis Gene Locus from a Human-Pathogenic Nocardia Isolate.</title>
        <authorList>
            <person name="Herisse M."/>
            <person name="Ishida K."/>
            <person name="Porter J.L."/>
            <person name="Howden B."/>
            <person name="Hertweck C."/>
            <person name="Stinear T.P."/>
            <person name="Pidot S.J."/>
        </authorList>
    </citation>
    <scope>NUCLEOTIDE SEQUENCE [LARGE SCALE GENOMIC DNA]</scope>
    <source>
        <strain evidence="6 7">AUSMDU00012717</strain>
    </source>
</reference>
<dbReference type="PROSITE" id="PS51318">
    <property type="entry name" value="TAT"/>
    <property type="match status" value="1"/>
</dbReference>
<keyword evidence="7" id="KW-1185">Reference proteome</keyword>
<evidence type="ECO:0000256" key="1">
    <source>
        <dbReference type="ARBA" id="ARBA00022722"/>
    </source>
</evidence>
<dbReference type="KEGG" id="nah:F5544_35220"/>
<dbReference type="Proteomes" id="UP000503540">
    <property type="component" value="Chromosome"/>
</dbReference>
<evidence type="ECO:0000256" key="4">
    <source>
        <dbReference type="SAM" id="SignalP"/>
    </source>
</evidence>
<dbReference type="AlphaFoldDB" id="A0A6G9YPD1"/>
<keyword evidence="2" id="KW-0255">Endonuclease</keyword>
<accession>A0A6G9YPD1</accession>
<dbReference type="InterPro" id="IPR006311">
    <property type="entry name" value="TAT_signal"/>
</dbReference>
<dbReference type="PANTHER" id="PTHR46018:SF2">
    <property type="entry name" value="ZINC PHOSPHODIESTERASE ELAC PROTEIN 1"/>
    <property type="match status" value="1"/>
</dbReference>
<evidence type="ECO:0000256" key="2">
    <source>
        <dbReference type="ARBA" id="ARBA00022759"/>
    </source>
</evidence>
<keyword evidence="1" id="KW-0540">Nuclease</keyword>
<name>A0A6G9YPD1_9NOCA</name>
<sequence length="354" mass="36856">MCLDHVRLTRRSLVGAAAAVVGSAGLAAVPGSAAASPKSGPAPANSLITLGTAAGPPVGDRAGFGTALKIGDGADAQVYVVDCGRGTVPMYRQAGLDIHRLRAMFVTHLHVDHIVDYPSFLLGYWWDGKADRPLRVYGPGSAGGLAPGPEPIVGGVGNVDLGGEPGLAALTDHIIAGYAYGVNVHIRSLHQGDIRQLIQANEIAIPPGSDFGNTAPRISPFPVYADETVTVTATLVPHHNVYPSFAFRFELAGGGSVTFSGDTVKSDNLIELASGTDILVHEAILEHEDDYSRASHTSAEDVGAVAAAVGAKHLVLSHYYGAPPDDPRWADRIGRNYSGRLSVARDGDVFPLPI</sequence>
<dbReference type="PANTHER" id="PTHR46018">
    <property type="entry name" value="ZINC PHOSPHODIESTERASE ELAC PROTEIN 1"/>
    <property type="match status" value="1"/>
</dbReference>
<dbReference type="GO" id="GO:0042781">
    <property type="term" value="F:3'-tRNA processing endoribonuclease activity"/>
    <property type="evidence" value="ECO:0007669"/>
    <property type="project" value="TreeGrafter"/>
</dbReference>
<keyword evidence="4" id="KW-0732">Signal</keyword>
<feature type="chain" id="PRO_5039378726" evidence="4">
    <location>
        <begin position="28"/>
        <end position="354"/>
    </location>
</feature>
<keyword evidence="3 6" id="KW-0378">Hydrolase</keyword>
<dbReference type="EMBL" id="CP046172">
    <property type="protein sequence ID" value="QIS14876.1"/>
    <property type="molecule type" value="Genomic_DNA"/>
</dbReference>
<gene>
    <name evidence="6" type="ORF">F5544_35220</name>
</gene>
<feature type="signal peptide" evidence="4">
    <location>
        <begin position="1"/>
        <end position="27"/>
    </location>
</feature>